<sequence>MRIVVIGISGAGKTSLARQLAQEMQVPHIELDALYWEPGWTAAAPAAFTARAESASAGPAWVADGNYRVVRPLLWARATHLVWLDYPRPLIMARVIRRSVARLLGRRELWNGNRERWRNLLEPGHPIRWAWTQWRPWRQGVEVALAGGAYPHLAVLRLRHPRELPAARATLVRRAGRTALPPRLVEER</sequence>
<dbReference type="Proteomes" id="UP001518990">
    <property type="component" value="Unassembled WGS sequence"/>
</dbReference>
<comment type="caution">
    <text evidence="2">The sequence shown here is derived from an EMBL/GenBank/DDBJ whole genome shotgun (WGS) entry which is preliminary data.</text>
</comment>
<dbReference type="SUPFAM" id="SSF52540">
    <property type="entry name" value="P-loop containing nucleoside triphosphate hydrolases"/>
    <property type="match status" value="1"/>
</dbReference>
<keyword evidence="3" id="KW-1185">Reference proteome</keyword>
<dbReference type="RefSeq" id="WP_207447245.1">
    <property type="nucleotide sequence ID" value="NZ_CP061091.1"/>
</dbReference>
<proteinExistence type="predicted"/>
<dbReference type="InterPro" id="IPR027417">
    <property type="entry name" value="P-loop_NTPase"/>
</dbReference>
<evidence type="ECO:0000313" key="3">
    <source>
        <dbReference type="Proteomes" id="UP001518990"/>
    </source>
</evidence>
<dbReference type="Gene3D" id="3.40.50.300">
    <property type="entry name" value="P-loop containing nucleotide triphosphate hydrolases"/>
    <property type="match status" value="1"/>
</dbReference>
<organism evidence="2 3">
    <name type="scientific">Roseomonas marmotae</name>
    <dbReference type="NCBI Taxonomy" id="2768161"/>
    <lineage>
        <taxon>Bacteria</taxon>
        <taxon>Pseudomonadati</taxon>
        <taxon>Pseudomonadota</taxon>
        <taxon>Alphaproteobacteria</taxon>
        <taxon>Acetobacterales</taxon>
        <taxon>Roseomonadaceae</taxon>
        <taxon>Roseomonas</taxon>
    </lineage>
</organism>
<dbReference type="EMBL" id="JACTNF010000010">
    <property type="protein sequence ID" value="MBO1075179.1"/>
    <property type="molecule type" value="Genomic_DNA"/>
</dbReference>
<dbReference type="PANTHER" id="PTHR37816">
    <property type="entry name" value="YALI0E33011P"/>
    <property type="match status" value="1"/>
</dbReference>
<feature type="domain" description="ATPase AAA-type core" evidence="1">
    <location>
        <begin position="4"/>
        <end position="54"/>
    </location>
</feature>
<dbReference type="Pfam" id="PF00004">
    <property type="entry name" value="AAA"/>
    <property type="match status" value="1"/>
</dbReference>
<gene>
    <name evidence="2" type="ORF">IAI60_11220</name>
</gene>
<accession>A0ABS3KCI1</accession>
<dbReference type="InterPro" id="IPR052922">
    <property type="entry name" value="Cytidylate_Kinase-2"/>
</dbReference>
<evidence type="ECO:0000313" key="2">
    <source>
        <dbReference type="EMBL" id="MBO1075179.1"/>
    </source>
</evidence>
<reference evidence="2 3" key="1">
    <citation type="submission" date="2020-09" db="EMBL/GenBank/DDBJ databases">
        <title>Roseomonas.</title>
        <authorList>
            <person name="Zhu W."/>
        </authorList>
    </citation>
    <scope>NUCLEOTIDE SEQUENCE [LARGE SCALE GENOMIC DNA]</scope>
    <source>
        <strain evidence="2 3">1311</strain>
    </source>
</reference>
<protein>
    <submittedName>
        <fullName evidence="2">AAA family ATPase</fullName>
    </submittedName>
</protein>
<dbReference type="PANTHER" id="PTHR37816:SF1">
    <property type="entry name" value="TOXIN"/>
    <property type="match status" value="1"/>
</dbReference>
<dbReference type="InterPro" id="IPR003959">
    <property type="entry name" value="ATPase_AAA_core"/>
</dbReference>
<evidence type="ECO:0000259" key="1">
    <source>
        <dbReference type="Pfam" id="PF00004"/>
    </source>
</evidence>
<name>A0ABS3KCI1_9PROT</name>